<evidence type="ECO:0000313" key="1">
    <source>
        <dbReference type="EMBL" id="MEB4794631.1"/>
    </source>
</evidence>
<protein>
    <submittedName>
        <fullName evidence="1">Uncharacterized protein</fullName>
    </submittedName>
</protein>
<reference evidence="1 2" key="1">
    <citation type="submission" date="2023-03" db="EMBL/GenBank/DDBJ databases">
        <title>Bacillus Genome Sequencing.</title>
        <authorList>
            <person name="Dunlap C."/>
        </authorList>
    </citation>
    <scope>NUCLEOTIDE SEQUENCE [LARGE SCALE GENOMIC DNA]</scope>
    <source>
        <strain evidence="1 2">NRS-1351</strain>
    </source>
</reference>
<accession>A0ABU6DCK9</accession>
<gene>
    <name evidence="1" type="ORF">P5G65_12040</name>
</gene>
<evidence type="ECO:0000313" key="2">
    <source>
        <dbReference type="Proteomes" id="UP001355653"/>
    </source>
</evidence>
<keyword evidence="2" id="KW-1185">Reference proteome</keyword>
<dbReference type="Proteomes" id="UP001355653">
    <property type="component" value="Unassembled WGS sequence"/>
</dbReference>
<dbReference type="RefSeq" id="WP_164819825.1">
    <property type="nucleotide sequence ID" value="NZ_JAROBY010000017.1"/>
</dbReference>
<sequence>MSGGSGIIHADYMHRTRSQRGSCSFGLCPINLATMRLTSPVRIAA</sequence>
<dbReference type="EMBL" id="JAROBY010000017">
    <property type="protein sequence ID" value="MEB4794631.1"/>
    <property type="molecule type" value="Genomic_DNA"/>
</dbReference>
<name>A0ABU6DCK9_9BACL</name>
<comment type="caution">
    <text evidence="1">The sequence shown here is derived from an EMBL/GenBank/DDBJ whole genome shotgun (WGS) entry which is preliminary data.</text>
</comment>
<organism evidence="1 2">
    <name type="scientific">Paenibacillus chondroitinus</name>
    <dbReference type="NCBI Taxonomy" id="59842"/>
    <lineage>
        <taxon>Bacteria</taxon>
        <taxon>Bacillati</taxon>
        <taxon>Bacillota</taxon>
        <taxon>Bacilli</taxon>
        <taxon>Bacillales</taxon>
        <taxon>Paenibacillaceae</taxon>
        <taxon>Paenibacillus</taxon>
    </lineage>
</organism>
<proteinExistence type="predicted"/>